<feature type="region of interest" description="Disordered" evidence="1">
    <location>
        <begin position="975"/>
        <end position="1000"/>
    </location>
</feature>
<feature type="compositionally biased region" description="Polar residues" evidence="1">
    <location>
        <begin position="990"/>
        <end position="1000"/>
    </location>
</feature>
<feature type="compositionally biased region" description="Low complexity" evidence="1">
    <location>
        <begin position="915"/>
        <end position="930"/>
    </location>
</feature>
<feature type="region of interest" description="Disordered" evidence="1">
    <location>
        <begin position="854"/>
        <end position="931"/>
    </location>
</feature>
<dbReference type="EMBL" id="LVVM01002514">
    <property type="protein sequence ID" value="OJA16544.1"/>
    <property type="molecule type" value="Genomic_DNA"/>
</dbReference>
<dbReference type="InterPro" id="IPR019458">
    <property type="entry name" value="Est1-like_N"/>
</dbReference>
<proteinExistence type="predicted"/>
<evidence type="ECO:0000313" key="5">
    <source>
        <dbReference type="Proteomes" id="UP000183567"/>
    </source>
</evidence>
<evidence type="ECO:0000256" key="1">
    <source>
        <dbReference type="SAM" id="MobiDB-lite"/>
    </source>
</evidence>
<feature type="region of interest" description="Disordered" evidence="1">
    <location>
        <begin position="219"/>
        <end position="252"/>
    </location>
</feature>
<feature type="compositionally biased region" description="Low complexity" evidence="1">
    <location>
        <begin position="871"/>
        <end position="889"/>
    </location>
</feature>
<reference evidence="4 5" key="1">
    <citation type="submission" date="2016-03" db="EMBL/GenBank/DDBJ databases">
        <title>Comparative genomics of the ectomycorrhizal sister species Rhizopogon vinicolor and Rhizopogon vesiculosus (Basidiomycota: Boletales) reveals a divergence of the mating type B locus.</title>
        <authorList>
            <person name="Mujic A.B."/>
            <person name="Kuo A."/>
            <person name="Tritt A."/>
            <person name="Lipzen A."/>
            <person name="Chen C."/>
            <person name="Johnson J."/>
            <person name="Sharma A."/>
            <person name="Barry K."/>
            <person name="Grigoriev I.V."/>
            <person name="Spatafora J.W."/>
        </authorList>
    </citation>
    <scope>NUCLEOTIDE SEQUENCE [LARGE SCALE GENOMIC DNA]</scope>
    <source>
        <strain evidence="4 5">AM-OR11-056</strain>
    </source>
</reference>
<keyword evidence="5" id="KW-1185">Reference proteome</keyword>
<dbReference type="AlphaFoldDB" id="A0A1J8QSX2"/>
<dbReference type="PANTHER" id="PTHR15696">
    <property type="entry name" value="SMG-7 SUPPRESSOR WITH MORPHOLOGICAL EFFECT ON GENITALIA PROTEIN 7"/>
    <property type="match status" value="1"/>
</dbReference>
<dbReference type="PANTHER" id="PTHR15696:SF36">
    <property type="entry name" value="NONSENSE-MEDIATED MRNA DECAY FACTOR"/>
    <property type="match status" value="1"/>
</dbReference>
<dbReference type="Gene3D" id="1.25.40.10">
    <property type="entry name" value="Tetratricopeptide repeat domain"/>
    <property type="match status" value="1"/>
</dbReference>
<dbReference type="InterPro" id="IPR045153">
    <property type="entry name" value="Est1/Ebs1-like"/>
</dbReference>
<evidence type="ECO:0000313" key="4">
    <source>
        <dbReference type="EMBL" id="OJA16544.1"/>
    </source>
</evidence>
<dbReference type="InterPro" id="IPR018834">
    <property type="entry name" value="DNA/RNA-bd_Est1-type"/>
</dbReference>
<feature type="compositionally biased region" description="Polar residues" evidence="1">
    <location>
        <begin position="856"/>
        <end position="868"/>
    </location>
</feature>
<feature type="domain" description="Telomerase activating protein Est1-like N-terminal" evidence="3">
    <location>
        <begin position="60"/>
        <end position="218"/>
    </location>
</feature>
<dbReference type="Pfam" id="PF10374">
    <property type="entry name" value="EST1"/>
    <property type="match status" value="1"/>
</dbReference>
<comment type="caution">
    <text evidence="4">The sequence shown here is derived from an EMBL/GenBank/DDBJ whole genome shotgun (WGS) entry which is preliminary data.</text>
</comment>
<gene>
    <name evidence="4" type="ORF">AZE42_00641</name>
</gene>
<sequence length="1000" mass="110165">MSDSPSQLASEAKSTHQSLKELLKSHFPWDKEVEFHRKSLRRLYLRLLFIEPYARESKDAETHLWMQTSYQFISNYKQSVATLDRTLQSAPRHQPRQGNHGPVEYRRLMQRFRQFLAEEEKFWTQLIARYQRAFVLHEAQPMLSTLNIPIPDDIGAPNGMGGHEIVQNPSFGRNQFQFPLEGSTPPPTNAAERETNLAILSKAIVCLGDMARYRELYNEGGGRPRAGHEDGAAPARRGGRNRRAGAPGLDSISRARNYDRAIQCYDQARFLVPSEGNPSHQLAILAFYQNDMFTSLLHYYRALCVRQPYDTASENVKKILNKSLDQYAKRTREGQAAPEIGDLPPRMRVDSFKEKVVLLHALWRLGSDKSRLNPVTHAADVVNDFGALVSERILPIESVTKVIVLSEGALWKHRMIRDTSPPSNRRSGGIPDPATVESQILQHVLAIHQSLLNIGANQLDFPPEDAAENDLAQSITAPFRRTLPALRVASKWLLANLKYVAHATHSTASSQVEEVQGVSVSDMPVFWQDYVRFYNALSRLFPAKTLPSLLSPLEEDRELRGFLPLRNLMIGDTAVIADTDVRKGNGVTASGPQGGDHPNEEQLMRISDLLRDAKNLAESPGSPINMRGNTFEFLLENAGGATAPVIRAQETGTEIVTTPITPVVSFGVSDLMPLESHVEEDAMTDTGRTDNDDPVGDAFRTVLNAEEHSEGDELDDELEVVVYPRASTSPPGVAFCLPTTPVMAPGVTNGTLTSPSVSTVVSPGRTVPGPSPPAFAGTTAETLLRSFYNVGGDVPRSPRRQSVAPPAQFLFGSGPSNAPPSIWSTTFDQNLPNLTSRTASVINQSQALPAYGLEHNLSTPNNLSTHPSNQPPSLSSFVHSSSTWSPSFESTHDASNIHINHPASRPFGPVHHRSISQSASTTQSSPSYQTAYNAASHRPFAYSQEPLYMNAEIPSTAFPPEVGLHFRQDPFSAYPASSPPSQYSRPMQHYPTSSVWGNVG</sequence>
<dbReference type="Pfam" id="PF10373">
    <property type="entry name" value="EST1_DNA_bind"/>
    <property type="match status" value="1"/>
</dbReference>
<evidence type="ECO:0008006" key="6">
    <source>
        <dbReference type="Google" id="ProtNLM"/>
    </source>
</evidence>
<dbReference type="STRING" id="180088.A0A1J8QSX2"/>
<feature type="domain" description="DNA/RNA-binding" evidence="2">
    <location>
        <begin position="261"/>
        <end position="567"/>
    </location>
</feature>
<organism evidence="4 5">
    <name type="scientific">Rhizopogon vesiculosus</name>
    <dbReference type="NCBI Taxonomy" id="180088"/>
    <lineage>
        <taxon>Eukaryota</taxon>
        <taxon>Fungi</taxon>
        <taxon>Dikarya</taxon>
        <taxon>Basidiomycota</taxon>
        <taxon>Agaricomycotina</taxon>
        <taxon>Agaricomycetes</taxon>
        <taxon>Agaricomycetidae</taxon>
        <taxon>Boletales</taxon>
        <taxon>Suillineae</taxon>
        <taxon>Rhizopogonaceae</taxon>
        <taxon>Rhizopogon</taxon>
    </lineage>
</organism>
<dbReference type="Proteomes" id="UP000183567">
    <property type="component" value="Unassembled WGS sequence"/>
</dbReference>
<dbReference type="InterPro" id="IPR011990">
    <property type="entry name" value="TPR-like_helical_dom_sf"/>
</dbReference>
<accession>A0A1J8QSX2</accession>
<dbReference type="SUPFAM" id="SSF48452">
    <property type="entry name" value="TPR-like"/>
    <property type="match status" value="1"/>
</dbReference>
<evidence type="ECO:0000259" key="2">
    <source>
        <dbReference type="Pfam" id="PF10373"/>
    </source>
</evidence>
<feature type="compositionally biased region" description="Low complexity" evidence="1">
    <location>
        <begin position="975"/>
        <end position="986"/>
    </location>
</feature>
<name>A0A1J8QSX2_9AGAM</name>
<evidence type="ECO:0000259" key="3">
    <source>
        <dbReference type="Pfam" id="PF10374"/>
    </source>
</evidence>
<protein>
    <recommendedName>
        <fullName evidence="6">DNA/RNA-binding domain-containing protein</fullName>
    </recommendedName>
</protein>
<dbReference type="OrthoDB" id="69928at2759"/>